<protein>
    <submittedName>
        <fullName evidence="7">ABC transporter ATP-binding protein</fullName>
    </submittedName>
</protein>
<evidence type="ECO:0000259" key="6">
    <source>
        <dbReference type="PROSITE" id="PS50893"/>
    </source>
</evidence>
<dbReference type="PANTHER" id="PTHR24220">
    <property type="entry name" value="IMPORT ATP-BINDING PROTEIN"/>
    <property type="match status" value="1"/>
</dbReference>
<gene>
    <name evidence="7" type="ORF">PSRA_0846</name>
</gene>
<dbReference type="Gene3D" id="3.40.50.300">
    <property type="entry name" value="P-loop containing nucleotide triphosphate hydrolases"/>
    <property type="match status" value="1"/>
</dbReference>
<dbReference type="GO" id="GO:0005886">
    <property type="term" value="C:plasma membrane"/>
    <property type="evidence" value="ECO:0007669"/>
    <property type="project" value="TreeGrafter"/>
</dbReference>
<evidence type="ECO:0000256" key="5">
    <source>
        <dbReference type="SAM" id="MobiDB-lite"/>
    </source>
</evidence>
<evidence type="ECO:0000313" key="7">
    <source>
        <dbReference type="EMBL" id="OZG51766.1"/>
    </source>
</evidence>
<keyword evidence="2" id="KW-0813">Transport</keyword>
<dbReference type="PROSITE" id="PS50893">
    <property type="entry name" value="ABC_TRANSPORTER_2"/>
    <property type="match status" value="1"/>
</dbReference>
<feature type="domain" description="ABC transporter" evidence="6">
    <location>
        <begin position="55"/>
        <end position="290"/>
    </location>
</feature>
<accession>A0A261EYM4</accession>
<dbReference type="InterPro" id="IPR027417">
    <property type="entry name" value="P-loop_NTPase"/>
</dbReference>
<dbReference type="GO" id="GO:0022857">
    <property type="term" value="F:transmembrane transporter activity"/>
    <property type="evidence" value="ECO:0007669"/>
    <property type="project" value="TreeGrafter"/>
</dbReference>
<sequence length="290" mass="31654">MTRTEPTHNDSRTGAAAPAATQDDARTGAHTTTDEETDMTTTESTETTPDTRPVLELRDVSYRYRPGLPLVLDHVNHAFAPNRMHAVIGPSGTGKTTMLSLLSGLAVPASGTVLYKGRDLSKMDRYAYRASEIGVIFQSFNLMPSMTVSENIAMSMKLAGAWHGRKEARETVLRVLDEVDLPDDYIDRRIGQLSGGEQQRVAIARVLSYSPSVIIADEPTGNLDPESTAIIVDIFRALAEDDGRTVIIVTHSAEVASACDDVFDLSLFKKRTRPRKARRARRPAAATGRA</sequence>
<keyword evidence="8" id="KW-1185">Reference proteome</keyword>
<dbReference type="AlphaFoldDB" id="A0A261EYM4"/>
<keyword evidence="3" id="KW-0547">Nucleotide-binding</keyword>
<evidence type="ECO:0000313" key="8">
    <source>
        <dbReference type="Proteomes" id="UP000216725"/>
    </source>
</evidence>
<name>A0A261EYM4_9BIFI</name>
<dbReference type="InterPro" id="IPR015854">
    <property type="entry name" value="ABC_transpr_LolD-like"/>
</dbReference>
<dbReference type="EMBL" id="MWWR01000006">
    <property type="protein sequence ID" value="OZG51766.1"/>
    <property type="molecule type" value="Genomic_DNA"/>
</dbReference>
<evidence type="ECO:0000256" key="3">
    <source>
        <dbReference type="ARBA" id="ARBA00022741"/>
    </source>
</evidence>
<evidence type="ECO:0000256" key="1">
    <source>
        <dbReference type="ARBA" id="ARBA00005417"/>
    </source>
</evidence>
<dbReference type="CDD" id="cd03255">
    <property type="entry name" value="ABC_MJ0796_LolCDE_FtsE"/>
    <property type="match status" value="1"/>
</dbReference>
<proteinExistence type="inferred from homology"/>
<dbReference type="InterPro" id="IPR017911">
    <property type="entry name" value="MacB-like_ATP-bd"/>
</dbReference>
<dbReference type="GO" id="GO:0005524">
    <property type="term" value="F:ATP binding"/>
    <property type="evidence" value="ECO:0007669"/>
    <property type="project" value="UniProtKB-KW"/>
</dbReference>
<dbReference type="PANTHER" id="PTHR24220:SF689">
    <property type="entry name" value="LIPOPROTEIN-RELEASING SYSTEM ATP-BINDING PROTEIN LOLD"/>
    <property type="match status" value="1"/>
</dbReference>
<dbReference type="Pfam" id="PF00005">
    <property type="entry name" value="ABC_tran"/>
    <property type="match status" value="1"/>
</dbReference>
<feature type="compositionally biased region" description="Low complexity" evidence="5">
    <location>
        <begin position="39"/>
        <end position="51"/>
    </location>
</feature>
<dbReference type="GO" id="GO:0016887">
    <property type="term" value="F:ATP hydrolysis activity"/>
    <property type="evidence" value="ECO:0007669"/>
    <property type="project" value="InterPro"/>
</dbReference>
<dbReference type="SUPFAM" id="SSF52540">
    <property type="entry name" value="P-loop containing nucleoside triphosphate hydrolases"/>
    <property type="match status" value="1"/>
</dbReference>
<dbReference type="InterPro" id="IPR003593">
    <property type="entry name" value="AAA+_ATPase"/>
</dbReference>
<evidence type="ECO:0000256" key="4">
    <source>
        <dbReference type="ARBA" id="ARBA00022840"/>
    </source>
</evidence>
<feature type="compositionally biased region" description="Basic and acidic residues" evidence="5">
    <location>
        <begin position="1"/>
        <end position="11"/>
    </location>
</feature>
<comment type="similarity">
    <text evidence="1">Belongs to the ABC transporter superfamily.</text>
</comment>
<organism evidence="7 8">
    <name type="scientific">Pseudoscardovia radai</name>
    <dbReference type="NCBI Taxonomy" id="987066"/>
    <lineage>
        <taxon>Bacteria</taxon>
        <taxon>Bacillati</taxon>
        <taxon>Actinomycetota</taxon>
        <taxon>Actinomycetes</taxon>
        <taxon>Bifidobacteriales</taxon>
        <taxon>Bifidobacteriaceae</taxon>
        <taxon>Pseudoscardovia</taxon>
    </lineage>
</organism>
<feature type="region of interest" description="Disordered" evidence="5">
    <location>
        <begin position="1"/>
        <end position="51"/>
    </location>
</feature>
<reference evidence="7 8" key="1">
    <citation type="journal article" date="2017" name="BMC Genomics">
        <title>Comparative genomic and phylogenomic analyses of the Bifidobacteriaceae family.</title>
        <authorList>
            <person name="Lugli G.A."/>
            <person name="Milani C."/>
            <person name="Turroni F."/>
            <person name="Duranti S."/>
            <person name="Mancabelli L."/>
            <person name="Mangifesta M."/>
            <person name="Ferrario C."/>
            <person name="Modesto M."/>
            <person name="Mattarelli P."/>
            <person name="Jiri K."/>
            <person name="van Sinderen D."/>
            <person name="Ventura M."/>
        </authorList>
    </citation>
    <scope>NUCLEOTIDE SEQUENCE [LARGE SCALE GENOMIC DNA]</scope>
    <source>
        <strain evidence="7 8">DSM 24742</strain>
    </source>
</reference>
<dbReference type="Proteomes" id="UP000216725">
    <property type="component" value="Unassembled WGS sequence"/>
</dbReference>
<comment type="caution">
    <text evidence="7">The sequence shown here is derived from an EMBL/GenBank/DDBJ whole genome shotgun (WGS) entry which is preliminary data.</text>
</comment>
<dbReference type="RefSeq" id="WP_245834888.1">
    <property type="nucleotide sequence ID" value="NZ_MWWR01000006.1"/>
</dbReference>
<dbReference type="PROSITE" id="PS00211">
    <property type="entry name" value="ABC_TRANSPORTER_1"/>
    <property type="match status" value="1"/>
</dbReference>
<dbReference type="InterPro" id="IPR003439">
    <property type="entry name" value="ABC_transporter-like_ATP-bd"/>
</dbReference>
<evidence type="ECO:0000256" key="2">
    <source>
        <dbReference type="ARBA" id="ARBA00022448"/>
    </source>
</evidence>
<keyword evidence="4 7" id="KW-0067">ATP-binding</keyword>
<dbReference type="SMART" id="SM00382">
    <property type="entry name" value="AAA"/>
    <property type="match status" value="1"/>
</dbReference>
<dbReference type="InterPro" id="IPR017871">
    <property type="entry name" value="ABC_transporter-like_CS"/>
</dbReference>